<dbReference type="Pfam" id="PF07992">
    <property type="entry name" value="Pyr_redox_2"/>
    <property type="match status" value="1"/>
</dbReference>
<keyword evidence="5 11" id="KW-0560">Oxidoreductase</keyword>
<evidence type="ECO:0000256" key="6">
    <source>
        <dbReference type="ARBA" id="ARBA00023157"/>
    </source>
</evidence>
<feature type="binding site" evidence="9">
    <location>
        <begin position="193"/>
        <end position="200"/>
    </location>
    <ligand>
        <name>NAD(+)</name>
        <dbReference type="ChEBI" id="CHEBI:57540"/>
    </ligand>
</feature>
<comment type="caution">
    <text evidence="14">The sequence shown here is derived from an EMBL/GenBank/DDBJ whole genome shotgun (WGS) entry which is preliminary data.</text>
</comment>
<evidence type="ECO:0000256" key="11">
    <source>
        <dbReference type="RuleBase" id="RU003691"/>
    </source>
</evidence>
<evidence type="ECO:0000256" key="2">
    <source>
        <dbReference type="ARBA" id="ARBA00022630"/>
    </source>
</evidence>
<dbReference type="SUPFAM" id="SSF51905">
    <property type="entry name" value="FAD/NAD(P)-binding domain"/>
    <property type="match status" value="1"/>
</dbReference>
<keyword evidence="6" id="KW-1015">Disulfide bond</keyword>
<keyword evidence="15" id="KW-1185">Reference proteome</keyword>
<dbReference type="InterPro" id="IPR004099">
    <property type="entry name" value="Pyr_nucl-diS_OxRdtase_dimer"/>
</dbReference>
<dbReference type="GO" id="GO:0050660">
    <property type="term" value="F:flavin adenine dinucleotide binding"/>
    <property type="evidence" value="ECO:0007669"/>
    <property type="project" value="TreeGrafter"/>
</dbReference>
<evidence type="ECO:0000259" key="13">
    <source>
        <dbReference type="Pfam" id="PF07992"/>
    </source>
</evidence>
<keyword evidence="9" id="KW-0520">NAD</keyword>
<gene>
    <name evidence="14" type="ORF">C7476_101254</name>
</gene>
<sequence length="475" mass="50617">MKEPGDAASALIYATAMTKAFDAIIVGAGQAGPSLAGRLTDSGMKVLMVERKLFGGTCVNTGCMPTKTLVASAYAAHLARRGADFGIETGGPVQINMKRVKQRADTVSFNARTGVERFLRGMGGCTVVQGHARFTGASEIDIDGAAFTAPRIFLNLGGRANVPDMPGIGDVEFLTNTSILGLDEVPKHLVVVGGSYIGLEFAQMYRRFGADVTIVEKGPRLISREDEDVSQAIKEILEGEGIAVRLNAECISFKQHAEGVEVGVDCTAGSPSVVGSHVLLAIGRRPNTDDLGVDKAGIELDERGYIKVDDQLETNVPGIWALGDCNGRGAFTHTAYNDFEIVAANLLDGENRKVTDRILGYALYIDPPLGRVGLTEAQARKTGRPLLISKRPMTRVGRAVEKDETQGFMKVVVDAQTQKILGAAILGTGGDEAIHGFLDIMNVDATYPQLKWAVPIHPTVSELIPTLLGDVKEVK</sequence>
<dbReference type="PRINTS" id="PR00368">
    <property type="entry name" value="FADPNR"/>
</dbReference>
<evidence type="ECO:0000256" key="7">
    <source>
        <dbReference type="ARBA" id="ARBA00023284"/>
    </source>
</evidence>
<evidence type="ECO:0000313" key="14">
    <source>
        <dbReference type="EMBL" id="RCW87491.1"/>
    </source>
</evidence>
<proteinExistence type="inferred from homology"/>
<feature type="disulfide bond" description="Redox-active" evidence="10">
    <location>
        <begin position="58"/>
        <end position="63"/>
    </location>
</feature>
<keyword evidence="9" id="KW-0547">Nucleotide-binding</keyword>
<name>A0A368Z510_9HYPH</name>
<evidence type="ECO:0000256" key="5">
    <source>
        <dbReference type="ARBA" id="ARBA00023002"/>
    </source>
</evidence>
<dbReference type="AlphaFoldDB" id="A0A368Z510"/>
<dbReference type="InterPro" id="IPR016156">
    <property type="entry name" value="FAD/NAD-linked_Rdtase_dimer_sf"/>
</dbReference>
<dbReference type="PROSITE" id="PS00076">
    <property type="entry name" value="PYRIDINE_REDOX_1"/>
    <property type="match status" value="1"/>
</dbReference>
<dbReference type="InterPro" id="IPR036188">
    <property type="entry name" value="FAD/NAD-bd_sf"/>
</dbReference>
<protein>
    <submittedName>
        <fullName evidence="14">Pyruvate/2-oxoglutarate dehydrogenase complex dihydrolipoamide dehydrogenase (E3) component</fullName>
    </submittedName>
</protein>
<evidence type="ECO:0000256" key="3">
    <source>
        <dbReference type="ARBA" id="ARBA00022827"/>
    </source>
</evidence>
<keyword evidence="2 11" id="KW-0285">Flavoprotein</keyword>
<keyword evidence="3 9" id="KW-0274">FAD</keyword>
<dbReference type="GO" id="GO:0003955">
    <property type="term" value="F:NAD(P)H dehydrogenase (quinone) activity"/>
    <property type="evidence" value="ECO:0007669"/>
    <property type="project" value="TreeGrafter"/>
</dbReference>
<keyword evidence="7 11" id="KW-0676">Redox-active center</keyword>
<feature type="binding site" evidence="9">
    <location>
        <position position="216"/>
    </location>
    <ligand>
        <name>NAD(+)</name>
        <dbReference type="ChEBI" id="CHEBI:57540"/>
    </ligand>
</feature>
<keyword evidence="14" id="KW-0670">Pyruvate</keyword>
<dbReference type="PRINTS" id="PR00411">
    <property type="entry name" value="PNDRDTASEI"/>
</dbReference>
<feature type="domain" description="Pyridine nucleotide-disulphide oxidoreductase dimerisation" evidence="12">
    <location>
        <begin position="362"/>
        <end position="466"/>
    </location>
</feature>
<feature type="active site" description="Proton acceptor" evidence="8">
    <location>
        <position position="457"/>
    </location>
</feature>
<dbReference type="Gene3D" id="3.30.390.30">
    <property type="match status" value="1"/>
</dbReference>
<dbReference type="Pfam" id="PF02852">
    <property type="entry name" value="Pyr_redox_dim"/>
    <property type="match status" value="1"/>
</dbReference>
<evidence type="ECO:0000256" key="9">
    <source>
        <dbReference type="PIRSR" id="PIRSR000350-3"/>
    </source>
</evidence>
<dbReference type="InterPro" id="IPR023753">
    <property type="entry name" value="FAD/NAD-binding_dom"/>
</dbReference>
<dbReference type="PANTHER" id="PTHR43014">
    <property type="entry name" value="MERCURIC REDUCTASE"/>
    <property type="match status" value="1"/>
</dbReference>
<feature type="domain" description="FAD/NAD(P)-binding" evidence="13">
    <location>
        <begin position="22"/>
        <end position="337"/>
    </location>
</feature>
<dbReference type="PIRSF" id="PIRSF000350">
    <property type="entry name" value="Mercury_reductase_MerA"/>
    <property type="match status" value="1"/>
</dbReference>
<dbReference type="NCBIfam" id="NF004992">
    <property type="entry name" value="PRK06370.1-4"/>
    <property type="match status" value="1"/>
</dbReference>
<organism evidence="14 15">
    <name type="scientific">Phyllobacterium bourgognense</name>
    <dbReference type="NCBI Taxonomy" id="314236"/>
    <lineage>
        <taxon>Bacteria</taxon>
        <taxon>Pseudomonadati</taxon>
        <taxon>Pseudomonadota</taxon>
        <taxon>Alphaproteobacteria</taxon>
        <taxon>Hyphomicrobiales</taxon>
        <taxon>Phyllobacteriaceae</taxon>
        <taxon>Phyllobacterium</taxon>
    </lineage>
</organism>
<evidence type="ECO:0000259" key="12">
    <source>
        <dbReference type="Pfam" id="PF02852"/>
    </source>
</evidence>
<evidence type="ECO:0000256" key="4">
    <source>
        <dbReference type="ARBA" id="ARBA00022857"/>
    </source>
</evidence>
<feature type="binding site" evidence="9">
    <location>
        <position position="324"/>
    </location>
    <ligand>
        <name>FAD</name>
        <dbReference type="ChEBI" id="CHEBI:57692"/>
    </ligand>
</feature>
<dbReference type="SUPFAM" id="SSF55424">
    <property type="entry name" value="FAD/NAD-linked reductases, dimerisation (C-terminal) domain"/>
    <property type="match status" value="1"/>
</dbReference>
<dbReference type="InterPro" id="IPR012999">
    <property type="entry name" value="Pyr_OxRdtase_I_AS"/>
</dbReference>
<dbReference type="InterPro" id="IPR001100">
    <property type="entry name" value="Pyr_nuc-diS_OxRdtase"/>
</dbReference>
<feature type="binding site" evidence="9">
    <location>
        <position position="283"/>
    </location>
    <ligand>
        <name>NAD(+)</name>
        <dbReference type="ChEBI" id="CHEBI:57540"/>
    </ligand>
</feature>
<evidence type="ECO:0000256" key="8">
    <source>
        <dbReference type="PIRSR" id="PIRSR000350-2"/>
    </source>
</evidence>
<dbReference type="EMBL" id="QPJM01000001">
    <property type="protein sequence ID" value="RCW87491.1"/>
    <property type="molecule type" value="Genomic_DNA"/>
</dbReference>
<dbReference type="PANTHER" id="PTHR43014:SF2">
    <property type="entry name" value="MERCURIC REDUCTASE"/>
    <property type="match status" value="1"/>
</dbReference>
<reference evidence="14 15" key="1">
    <citation type="submission" date="2018-07" db="EMBL/GenBank/DDBJ databases">
        <title>Genomic Encyclopedia of Type Strains, Phase III (KMG-III): the genomes of soil and plant-associated and newly described type strains.</title>
        <authorList>
            <person name="Whitman W."/>
        </authorList>
    </citation>
    <scope>NUCLEOTIDE SEQUENCE [LARGE SCALE GENOMIC DNA]</scope>
    <source>
        <strain evidence="14 15">31-25a</strain>
    </source>
</reference>
<dbReference type="Gene3D" id="3.50.50.60">
    <property type="entry name" value="FAD/NAD(P)-binding domain"/>
    <property type="match status" value="2"/>
</dbReference>
<evidence type="ECO:0000313" key="15">
    <source>
        <dbReference type="Proteomes" id="UP000253324"/>
    </source>
</evidence>
<accession>A0A368Z510</accession>
<comment type="cofactor">
    <cofactor evidence="9">
        <name>FAD</name>
        <dbReference type="ChEBI" id="CHEBI:57692"/>
    </cofactor>
    <text evidence="9">Binds 1 FAD per subunit.</text>
</comment>
<dbReference type="Proteomes" id="UP000253324">
    <property type="component" value="Unassembled WGS sequence"/>
</dbReference>
<evidence type="ECO:0000256" key="1">
    <source>
        <dbReference type="ARBA" id="ARBA00007532"/>
    </source>
</evidence>
<feature type="binding site" evidence="9">
    <location>
        <position position="67"/>
    </location>
    <ligand>
        <name>FAD</name>
        <dbReference type="ChEBI" id="CHEBI:57692"/>
    </ligand>
</feature>
<dbReference type="GO" id="GO:0016668">
    <property type="term" value="F:oxidoreductase activity, acting on a sulfur group of donors, NAD(P) as acceptor"/>
    <property type="evidence" value="ECO:0007669"/>
    <property type="project" value="InterPro"/>
</dbReference>
<keyword evidence="4" id="KW-0521">NADP</keyword>
<comment type="similarity">
    <text evidence="1 11">Belongs to the class-I pyridine nucleotide-disulfide oxidoreductase family.</text>
</comment>
<evidence type="ECO:0000256" key="10">
    <source>
        <dbReference type="PIRSR" id="PIRSR000350-4"/>
    </source>
</evidence>